<dbReference type="AlphaFoldDB" id="A0A401RVC3"/>
<accession>A0A401RVC3</accession>
<dbReference type="EMBL" id="BEZZ01000006">
    <property type="protein sequence ID" value="GCC22105.1"/>
    <property type="molecule type" value="Genomic_DNA"/>
</dbReference>
<evidence type="ECO:0000313" key="2">
    <source>
        <dbReference type="Proteomes" id="UP000287033"/>
    </source>
</evidence>
<comment type="caution">
    <text evidence="1">The sequence shown here is derived from an EMBL/GenBank/DDBJ whole genome shotgun (WGS) entry which is preliminary data.</text>
</comment>
<dbReference type="Proteomes" id="UP000287033">
    <property type="component" value="Unassembled WGS sequence"/>
</dbReference>
<sequence>MRTGQVRPQGGQGLYRAGSALCFLPCKAHSQSPDSTPSPPNTTAATLKVGSRALQSMLSARKQLNEEAVNPQSPAKLNHIISQ</sequence>
<name>A0A401RVC3_CHIPU</name>
<organism evidence="1 2">
    <name type="scientific">Chiloscyllium punctatum</name>
    <name type="common">Brownbanded bambooshark</name>
    <name type="synonym">Hemiscyllium punctatum</name>
    <dbReference type="NCBI Taxonomy" id="137246"/>
    <lineage>
        <taxon>Eukaryota</taxon>
        <taxon>Metazoa</taxon>
        <taxon>Chordata</taxon>
        <taxon>Craniata</taxon>
        <taxon>Vertebrata</taxon>
        <taxon>Chondrichthyes</taxon>
        <taxon>Elasmobranchii</taxon>
        <taxon>Galeomorphii</taxon>
        <taxon>Galeoidea</taxon>
        <taxon>Orectolobiformes</taxon>
        <taxon>Hemiscylliidae</taxon>
        <taxon>Chiloscyllium</taxon>
    </lineage>
</organism>
<gene>
    <name evidence="1" type="ORF">chiPu_0000490</name>
</gene>
<reference evidence="1 2" key="1">
    <citation type="journal article" date="2018" name="Nat. Ecol. Evol.">
        <title>Shark genomes provide insights into elasmobranch evolution and the origin of vertebrates.</title>
        <authorList>
            <person name="Hara Y"/>
            <person name="Yamaguchi K"/>
            <person name="Onimaru K"/>
            <person name="Kadota M"/>
            <person name="Koyanagi M"/>
            <person name="Keeley SD"/>
            <person name="Tatsumi K"/>
            <person name="Tanaka K"/>
            <person name="Motone F"/>
            <person name="Kageyama Y"/>
            <person name="Nozu R"/>
            <person name="Adachi N"/>
            <person name="Nishimura O"/>
            <person name="Nakagawa R"/>
            <person name="Tanegashima C"/>
            <person name="Kiyatake I"/>
            <person name="Matsumoto R"/>
            <person name="Murakumo K"/>
            <person name="Nishida K"/>
            <person name="Terakita A"/>
            <person name="Kuratani S"/>
            <person name="Sato K"/>
            <person name="Hyodo S Kuraku.S."/>
        </authorList>
    </citation>
    <scope>NUCLEOTIDE SEQUENCE [LARGE SCALE GENOMIC DNA]</scope>
</reference>
<protein>
    <submittedName>
        <fullName evidence="1">Uncharacterized protein</fullName>
    </submittedName>
</protein>
<keyword evidence="2" id="KW-1185">Reference proteome</keyword>
<proteinExistence type="predicted"/>
<evidence type="ECO:0000313" key="1">
    <source>
        <dbReference type="EMBL" id="GCC22105.1"/>
    </source>
</evidence>